<dbReference type="InterPro" id="IPR043502">
    <property type="entry name" value="DNA/RNA_pol_sf"/>
</dbReference>
<name>A0A5B6WPY5_9ROSI</name>
<dbReference type="OrthoDB" id="2431547at2759"/>
<sequence length="274" mass="31325">MRSGIAAKSGSIQGTSRKIYHKPNFGVSTRAYVMKAKEDIDLPKVIMDWLTVQSAMVDFRARGVHFLTTEGNEVMMLGVQTNLTGRIISIVSARKLLVKGVDAYLAYIMESFESRRDINQCSGALVFSKFDPCSGYYQLKIKSDDVSKTAFRSRYGHYDFLVMPFGLTNAPTVYMDLMNRAFQPYLDQFVVVFIRDILVYSKSVVDDEEHLRIVLQTLCENKLYAKFSKCEFWLREVHFLSHVISVEGIKVYLDKVKVVLEWNPPKNVSEACSF</sequence>
<dbReference type="GO" id="GO:0003964">
    <property type="term" value="F:RNA-directed DNA polymerase activity"/>
    <property type="evidence" value="ECO:0007669"/>
    <property type="project" value="UniProtKB-KW"/>
</dbReference>
<accession>A0A5B6WPY5</accession>
<dbReference type="InterPro" id="IPR043128">
    <property type="entry name" value="Rev_trsase/Diguanyl_cyclase"/>
</dbReference>
<evidence type="ECO:0000313" key="2">
    <source>
        <dbReference type="EMBL" id="KAA3483951.1"/>
    </source>
</evidence>
<organism evidence="2 3">
    <name type="scientific">Gossypium australe</name>
    <dbReference type="NCBI Taxonomy" id="47621"/>
    <lineage>
        <taxon>Eukaryota</taxon>
        <taxon>Viridiplantae</taxon>
        <taxon>Streptophyta</taxon>
        <taxon>Embryophyta</taxon>
        <taxon>Tracheophyta</taxon>
        <taxon>Spermatophyta</taxon>
        <taxon>Magnoliopsida</taxon>
        <taxon>eudicotyledons</taxon>
        <taxon>Gunneridae</taxon>
        <taxon>Pentapetalae</taxon>
        <taxon>rosids</taxon>
        <taxon>malvids</taxon>
        <taxon>Malvales</taxon>
        <taxon>Malvaceae</taxon>
        <taxon>Malvoideae</taxon>
        <taxon>Gossypium</taxon>
    </lineage>
</organism>
<dbReference type="Gene3D" id="3.10.10.10">
    <property type="entry name" value="HIV Type 1 Reverse Transcriptase, subunit A, domain 1"/>
    <property type="match status" value="1"/>
</dbReference>
<protein>
    <submittedName>
        <fullName evidence="2">RNA-directed DNA polymerase-like protein</fullName>
    </submittedName>
</protein>
<dbReference type="AlphaFoldDB" id="A0A5B6WPY5"/>
<keyword evidence="2" id="KW-0548">Nucleotidyltransferase</keyword>
<dbReference type="InterPro" id="IPR053134">
    <property type="entry name" value="RNA-dir_DNA_polymerase"/>
</dbReference>
<dbReference type="CDD" id="cd01647">
    <property type="entry name" value="RT_LTR"/>
    <property type="match status" value="1"/>
</dbReference>
<comment type="caution">
    <text evidence="2">The sequence shown here is derived from an EMBL/GenBank/DDBJ whole genome shotgun (WGS) entry which is preliminary data.</text>
</comment>
<dbReference type="Proteomes" id="UP000325315">
    <property type="component" value="Unassembled WGS sequence"/>
</dbReference>
<gene>
    <name evidence="2" type="ORF">EPI10_006072</name>
</gene>
<feature type="domain" description="Reverse transcriptase" evidence="1">
    <location>
        <begin position="115"/>
        <end position="243"/>
    </location>
</feature>
<evidence type="ECO:0000313" key="3">
    <source>
        <dbReference type="Proteomes" id="UP000325315"/>
    </source>
</evidence>
<dbReference type="PANTHER" id="PTHR24559:SF447">
    <property type="entry name" value="RNA-DIRECTED DNA POLYMERASE HOMOLOG"/>
    <property type="match status" value="1"/>
</dbReference>
<dbReference type="PANTHER" id="PTHR24559">
    <property type="entry name" value="TRANSPOSON TY3-I GAG-POL POLYPROTEIN"/>
    <property type="match status" value="1"/>
</dbReference>
<dbReference type="Pfam" id="PF00078">
    <property type="entry name" value="RVT_1"/>
    <property type="match status" value="1"/>
</dbReference>
<keyword evidence="2" id="KW-0808">Transferase</keyword>
<evidence type="ECO:0000259" key="1">
    <source>
        <dbReference type="Pfam" id="PF00078"/>
    </source>
</evidence>
<proteinExistence type="predicted"/>
<dbReference type="InterPro" id="IPR000477">
    <property type="entry name" value="RT_dom"/>
</dbReference>
<dbReference type="Gene3D" id="3.30.70.270">
    <property type="match status" value="1"/>
</dbReference>
<dbReference type="SUPFAM" id="SSF56672">
    <property type="entry name" value="DNA/RNA polymerases"/>
    <property type="match status" value="1"/>
</dbReference>
<keyword evidence="3" id="KW-1185">Reference proteome</keyword>
<dbReference type="EMBL" id="SMMG02000002">
    <property type="protein sequence ID" value="KAA3483951.1"/>
    <property type="molecule type" value="Genomic_DNA"/>
</dbReference>
<keyword evidence="2" id="KW-0695">RNA-directed DNA polymerase</keyword>
<reference evidence="3" key="1">
    <citation type="journal article" date="2019" name="Plant Biotechnol. J.">
        <title>Genome sequencing of the Australian wild diploid species Gossypium australe highlights disease resistance and delayed gland morphogenesis.</title>
        <authorList>
            <person name="Cai Y."/>
            <person name="Cai X."/>
            <person name="Wang Q."/>
            <person name="Wang P."/>
            <person name="Zhang Y."/>
            <person name="Cai C."/>
            <person name="Xu Y."/>
            <person name="Wang K."/>
            <person name="Zhou Z."/>
            <person name="Wang C."/>
            <person name="Geng S."/>
            <person name="Li B."/>
            <person name="Dong Q."/>
            <person name="Hou Y."/>
            <person name="Wang H."/>
            <person name="Ai P."/>
            <person name="Liu Z."/>
            <person name="Yi F."/>
            <person name="Sun M."/>
            <person name="An G."/>
            <person name="Cheng J."/>
            <person name="Zhang Y."/>
            <person name="Shi Q."/>
            <person name="Xie Y."/>
            <person name="Shi X."/>
            <person name="Chang Y."/>
            <person name="Huang F."/>
            <person name="Chen Y."/>
            <person name="Hong S."/>
            <person name="Mi L."/>
            <person name="Sun Q."/>
            <person name="Zhang L."/>
            <person name="Zhou B."/>
            <person name="Peng R."/>
            <person name="Zhang X."/>
            <person name="Liu F."/>
        </authorList>
    </citation>
    <scope>NUCLEOTIDE SEQUENCE [LARGE SCALE GENOMIC DNA]</scope>
    <source>
        <strain evidence="3">cv. PA1801</strain>
    </source>
</reference>